<dbReference type="PANTHER" id="PTHR10974">
    <property type="entry name" value="FI08016P-RELATED"/>
    <property type="match status" value="1"/>
</dbReference>
<dbReference type="HOGENOM" id="CLU_018076_1_0_1"/>
<evidence type="ECO:0000313" key="3">
    <source>
        <dbReference type="Proteomes" id="UP000008549"/>
    </source>
</evidence>
<dbReference type="Gene3D" id="3.40.720.10">
    <property type="entry name" value="Alkaline Phosphatase, subunit A"/>
    <property type="match status" value="1"/>
</dbReference>
<reference evidence="2 3" key="1">
    <citation type="journal article" date="2003" name="PLoS Biol.">
        <title>The genome sequence of Caenorhabditis briggsae: a platform for comparative genomics.</title>
        <authorList>
            <person name="Stein L.D."/>
            <person name="Bao Z."/>
            <person name="Blasiar D."/>
            <person name="Blumenthal T."/>
            <person name="Brent M.R."/>
            <person name="Chen N."/>
            <person name="Chinwalla A."/>
            <person name="Clarke L."/>
            <person name="Clee C."/>
            <person name="Coghlan A."/>
            <person name="Coulson A."/>
            <person name="D'Eustachio P."/>
            <person name="Fitch D.H."/>
            <person name="Fulton L.A."/>
            <person name="Fulton R.E."/>
            <person name="Griffiths-Jones S."/>
            <person name="Harris T.W."/>
            <person name="Hillier L.W."/>
            <person name="Kamath R."/>
            <person name="Kuwabara P.E."/>
            <person name="Mardis E.R."/>
            <person name="Marra M.A."/>
            <person name="Miner T.L."/>
            <person name="Minx P."/>
            <person name="Mullikin J.C."/>
            <person name="Plumb R.W."/>
            <person name="Rogers J."/>
            <person name="Schein J.E."/>
            <person name="Sohrmann M."/>
            <person name="Spieth J."/>
            <person name="Stajich J.E."/>
            <person name="Wei C."/>
            <person name="Willey D."/>
            <person name="Wilson R.K."/>
            <person name="Durbin R."/>
            <person name="Waterston R.H."/>
        </authorList>
    </citation>
    <scope>NUCLEOTIDE SEQUENCE [LARGE SCALE GENOMIC DNA]</scope>
    <source>
        <strain evidence="2 3">AF16</strain>
    </source>
</reference>
<gene>
    <name evidence="2 4" type="ORF">CBG23872</name>
    <name evidence="2" type="ORF">CBG_23872</name>
</gene>
<organism evidence="2 3">
    <name type="scientific">Caenorhabditis briggsae</name>
    <dbReference type="NCBI Taxonomy" id="6238"/>
    <lineage>
        <taxon>Eukaryota</taxon>
        <taxon>Metazoa</taxon>
        <taxon>Ecdysozoa</taxon>
        <taxon>Nematoda</taxon>
        <taxon>Chromadorea</taxon>
        <taxon>Rhabditida</taxon>
        <taxon>Rhabditina</taxon>
        <taxon>Rhabditomorpha</taxon>
        <taxon>Rhabditoidea</taxon>
        <taxon>Rhabditidae</taxon>
        <taxon>Peloderinae</taxon>
        <taxon>Caenorhabditis</taxon>
    </lineage>
</organism>
<dbReference type="RefSeq" id="XP_045091191.1">
    <property type="nucleotide sequence ID" value="XM_045236211.1"/>
</dbReference>
<dbReference type="EMBL" id="HE601116">
    <property type="protein sequence ID" value="CAP20615.2"/>
    <property type="molecule type" value="Genomic_DNA"/>
</dbReference>
<dbReference type="InParanoid" id="A8WJH3"/>
<dbReference type="InterPro" id="IPR017850">
    <property type="entry name" value="Alkaline_phosphatase_core_sf"/>
</dbReference>
<dbReference type="Proteomes" id="UP000008549">
    <property type="component" value="Unassembled WGS sequence"/>
</dbReference>
<keyword evidence="1" id="KW-0812">Transmembrane</keyword>
<feature type="transmembrane region" description="Helical" evidence="1">
    <location>
        <begin position="31"/>
        <end position="49"/>
    </location>
</feature>
<dbReference type="Pfam" id="PF02995">
    <property type="entry name" value="DUF229"/>
    <property type="match status" value="1"/>
</dbReference>
<dbReference type="InterPro" id="IPR004245">
    <property type="entry name" value="DUF229"/>
</dbReference>
<dbReference type="eggNOG" id="KOG0842">
    <property type="taxonomic scope" value="Eukaryota"/>
</dbReference>
<reference evidence="2 3" key="2">
    <citation type="journal article" date="2011" name="PLoS Genet.">
        <title>Caenorhabditis briggsae recombinant inbred line genotypes reveal inter-strain incompatibility and the evolution of recombination.</title>
        <authorList>
            <person name="Ross J.A."/>
            <person name="Koboldt D.C."/>
            <person name="Staisch J.E."/>
            <person name="Chamberlin H.M."/>
            <person name="Gupta B.P."/>
            <person name="Miller R.D."/>
            <person name="Baird S.E."/>
            <person name="Haag E.S."/>
        </authorList>
    </citation>
    <scope>NUCLEOTIDE SEQUENCE [LARGE SCALE GENOMIC DNA]</scope>
    <source>
        <strain evidence="2 3">AF16</strain>
    </source>
</reference>
<keyword evidence="3" id="KW-1185">Reference proteome</keyword>
<evidence type="ECO:0000313" key="4">
    <source>
        <dbReference type="WormBase" id="CBG23872"/>
    </source>
</evidence>
<evidence type="ECO:0000313" key="2">
    <source>
        <dbReference type="EMBL" id="CAP20615.2"/>
    </source>
</evidence>
<dbReference type="WormBase" id="CBG23872">
    <property type="protein sequence ID" value="CBP39499"/>
    <property type="gene ID" value="WBGene00042118"/>
</dbReference>
<evidence type="ECO:0000256" key="1">
    <source>
        <dbReference type="SAM" id="Phobius"/>
    </source>
</evidence>
<dbReference type="OMA" id="HTNHTFF"/>
<dbReference type="AlphaFoldDB" id="A8WJH3"/>
<sequence length="699" mass="81241">MGYQKTEETGQLFQSSQENFFIFRILKFPSTISYVSFSTIFESFFYIFFCFFRRSLFYFISIFSLGFFVCLYITFGWQKGGGDSITVSQSLPSYSNYFNTTVTPTKTETSEKSEKSEIQNDSKYQDDCSLPVFDPWDETIKPFMVEDTKMKFCNKNFKPFTELVNGTFRVVEEKEGRTCKGRCHTLPDLTAPFKVTNWFSPGPTDCEFLEAVCWEKGQFGEKEVYGWIHTQILPNKVPKPSIEKSEHPDVFVFVMDSLASGMAKRSLPKTLEFMKTKLQAVDFPYLSQVGTRSQVNAVPLWFGKQVEAGTMKGGKRMEADWTEEEYCKNYLDDKPNMFRDFLDAGYTTNYLDNWIDQTLTHNPICKGFQHFHTNHTFFPLTHILERTVLWVTKQSLKGTQICREVHQATLEYFDQFVRAYPDRPKFTWSWFVHLAHEKLAGPDRADPHFLEFFQNNFEIFDDAFVIFTADHGFRAGSFEFYKTKIGAFEKHNPFLQISVPKKYRDNGILEVMRENANRLQSHYDTRATILDILKYQPSSQFTDHATLKIPDEKGNSLLRQQPLTPRNCEHLPIPQQYCICQSKSTDLTADAKLCERLGRSFLAHINSEIDNFKLGSLCHKFDIQIVLELDLHASSHASKTTYHISVKTQHPAQFETLITEDKETKKLTFDQIERLDRYGSTADCSKPVHFTNLCFCKTR</sequence>
<dbReference type="SUPFAM" id="SSF53649">
    <property type="entry name" value="Alkaline phosphatase-like"/>
    <property type="match status" value="1"/>
</dbReference>
<dbReference type="CDD" id="cd16021">
    <property type="entry name" value="ALP_like"/>
    <property type="match status" value="1"/>
</dbReference>
<dbReference type="CTD" id="8589962"/>
<accession>A8WJH3</accession>
<keyword evidence="1" id="KW-0472">Membrane</keyword>
<name>A8WJH3_CAEBR</name>
<dbReference type="PANTHER" id="PTHR10974:SF5">
    <property type="entry name" value="SULFATASE DOMAIN-CONTAINING PROTEIN"/>
    <property type="match status" value="1"/>
</dbReference>
<dbReference type="STRING" id="6238.A8WJH3"/>
<feature type="transmembrane region" description="Helical" evidence="1">
    <location>
        <begin position="56"/>
        <end position="77"/>
    </location>
</feature>
<dbReference type="KEGG" id="cbr:CBG_23872"/>
<protein>
    <submittedName>
        <fullName evidence="2">Protein CBG23872</fullName>
    </submittedName>
</protein>
<keyword evidence="1" id="KW-1133">Transmembrane helix</keyword>
<dbReference type="GeneID" id="8589962"/>
<proteinExistence type="predicted"/>